<dbReference type="PANTHER" id="PTHR37828:SF1">
    <property type="entry name" value="YCII-RELATED DOMAIN-CONTAINING PROTEIN"/>
    <property type="match status" value="1"/>
</dbReference>
<dbReference type="Gene3D" id="3.30.70.1060">
    <property type="entry name" value="Dimeric alpha+beta barrel"/>
    <property type="match status" value="1"/>
</dbReference>
<reference evidence="4" key="1">
    <citation type="submission" date="2017-08" db="EMBL/GenBank/DDBJ databases">
        <authorList>
            <person name="Huang Z."/>
        </authorList>
    </citation>
    <scope>NUCLEOTIDE SEQUENCE [LARGE SCALE GENOMIC DNA]</scope>
    <source>
        <strain evidence="4">SA5d-4</strain>
    </source>
</reference>
<protein>
    <recommendedName>
        <fullName evidence="2">YCII-related domain-containing protein</fullName>
    </recommendedName>
</protein>
<name>A0A263BR97_9BACI</name>
<dbReference type="Pfam" id="PF03795">
    <property type="entry name" value="YCII"/>
    <property type="match status" value="1"/>
</dbReference>
<organism evidence="3 4">
    <name type="scientific">Lottiidibacillus patelloidae</name>
    <dbReference type="NCBI Taxonomy" id="2670334"/>
    <lineage>
        <taxon>Bacteria</taxon>
        <taxon>Bacillati</taxon>
        <taxon>Bacillota</taxon>
        <taxon>Bacilli</taxon>
        <taxon>Bacillales</taxon>
        <taxon>Bacillaceae</taxon>
        <taxon>Lottiidibacillus</taxon>
    </lineage>
</organism>
<dbReference type="EMBL" id="NPIA01000008">
    <property type="protein sequence ID" value="OZM56102.1"/>
    <property type="molecule type" value="Genomic_DNA"/>
</dbReference>
<sequence>MAYFAAILHMEKPELNQTYRQDHLSYLEKLESQGKLFKKGPFVDGSGGMVIYIADTLDEAQQLAEQDPYVEKGVRKLELHEWGI</sequence>
<dbReference type="InterPro" id="IPR011008">
    <property type="entry name" value="Dimeric_a/b-barrel"/>
</dbReference>
<dbReference type="AlphaFoldDB" id="A0A263BR97"/>
<accession>A0A263BR97</accession>
<evidence type="ECO:0000256" key="1">
    <source>
        <dbReference type="ARBA" id="ARBA00007689"/>
    </source>
</evidence>
<dbReference type="SUPFAM" id="SSF54909">
    <property type="entry name" value="Dimeric alpha+beta barrel"/>
    <property type="match status" value="1"/>
</dbReference>
<dbReference type="RefSeq" id="WP_094925990.1">
    <property type="nucleotide sequence ID" value="NZ_NPIA01000008.1"/>
</dbReference>
<gene>
    <name evidence="3" type="ORF">CIB95_13415</name>
</gene>
<reference evidence="3 4" key="2">
    <citation type="submission" date="2017-09" db="EMBL/GenBank/DDBJ databases">
        <title>Bacillus patelloidae sp. nov., isolated from the intestinal tract of a marine limpet.</title>
        <authorList>
            <person name="Liu R."/>
            <person name="Dong C."/>
            <person name="Shao Z."/>
        </authorList>
    </citation>
    <scope>NUCLEOTIDE SEQUENCE [LARGE SCALE GENOMIC DNA]</scope>
    <source>
        <strain evidence="3 4">SA5d-4</strain>
    </source>
</reference>
<comment type="similarity">
    <text evidence="1">Belongs to the YciI family.</text>
</comment>
<dbReference type="PANTHER" id="PTHR37828">
    <property type="entry name" value="GSR2449 PROTEIN"/>
    <property type="match status" value="1"/>
</dbReference>
<evidence type="ECO:0000259" key="2">
    <source>
        <dbReference type="Pfam" id="PF03795"/>
    </source>
</evidence>
<keyword evidence="4" id="KW-1185">Reference proteome</keyword>
<feature type="domain" description="YCII-related" evidence="2">
    <location>
        <begin position="7"/>
        <end position="82"/>
    </location>
</feature>
<evidence type="ECO:0000313" key="3">
    <source>
        <dbReference type="EMBL" id="OZM56102.1"/>
    </source>
</evidence>
<dbReference type="InterPro" id="IPR005545">
    <property type="entry name" value="YCII"/>
</dbReference>
<proteinExistence type="inferred from homology"/>
<dbReference type="Proteomes" id="UP000217083">
    <property type="component" value="Unassembled WGS sequence"/>
</dbReference>
<comment type="caution">
    <text evidence="3">The sequence shown here is derived from an EMBL/GenBank/DDBJ whole genome shotgun (WGS) entry which is preliminary data.</text>
</comment>
<evidence type="ECO:0000313" key="4">
    <source>
        <dbReference type="Proteomes" id="UP000217083"/>
    </source>
</evidence>